<proteinExistence type="predicted"/>
<keyword evidence="1" id="KW-0732">Signal</keyword>
<dbReference type="AlphaFoldDB" id="A0A8K0F306"/>
<dbReference type="SUPFAM" id="SSF57302">
    <property type="entry name" value="Snake toxin-like"/>
    <property type="match status" value="1"/>
</dbReference>
<evidence type="ECO:0000313" key="3">
    <source>
        <dbReference type="Proteomes" id="UP000838412"/>
    </source>
</evidence>
<protein>
    <submittedName>
        <fullName evidence="2">Hypp4867 protein</fullName>
    </submittedName>
</protein>
<gene>
    <name evidence="2" type="primary">Hypp4867</name>
    <name evidence="2" type="ORF">BLAG_LOCUS24143</name>
</gene>
<name>A0A8K0F306_BRALA</name>
<feature type="chain" id="PRO_5035438017" evidence="1">
    <location>
        <begin position="25"/>
        <end position="170"/>
    </location>
</feature>
<evidence type="ECO:0000313" key="2">
    <source>
        <dbReference type="EMBL" id="CAH1272515.1"/>
    </source>
</evidence>
<evidence type="ECO:0000256" key="1">
    <source>
        <dbReference type="SAM" id="SignalP"/>
    </source>
</evidence>
<dbReference type="Proteomes" id="UP000838412">
    <property type="component" value="Chromosome 8"/>
</dbReference>
<dbReference type="OrthoDB" id="10480208at2759"/>
<sequence>MLCLSLFSAGLVLLASSGLVQVSALSCYHCSDYTEEYTEYGEILNAPPTCDVMFLVTCAEHEDGCILGIEHHFSENGTTRKLERRQCSAYSNCKTSQLLYHNNTNLAYFQQVLGKNFTIDIHCCQDDGCNDVAGVTMETSVAMATRNSTATVTRESKMLLLVTVIAVTLK</sequence>
<reference evidence="2" key="1">
    <citation type="submission" date="2022-01" db="EMBL/GenBank/DDBJ databases">
        <authorList>
            <person name="Braso-Vives M."/>
        </authorList>
    </citation>
    <scope>NUCLEOTIDE SEQUENCE</scope>
</reference>
<accession>A0A8K0F306</accession>
<dbReference type="InterPro" id="IPR045860">
    <property type="entry name" value="Snake_toxin-like_sf"/>
</dbReference>
<feature type="signal peptide" evidence="1">
    <location>
        <begin position="1"/>
        <end position="24"/>
    </location>
</feature>
<dbReference type="EMBL" id="OV696693">
    <property type="protein sequence ID" value="CAH1272515.1"/>
    <property type="molecule type" value="Genomic_DNA"/>
</dbReference>
<keyword evidence="3" id="KW-1185">Reference proteome</keyword>
<organism evidence="2 3">
    <name type="scientific">Branchiostoma lanceolatum</name>
    <name type="common">Common lancelet</name>
    <name type="synonym">Amphioxus lanceolatum</name>
    <dbReference type="NCBI Taxonomy" id="7740"/>
    <lineage>
        <taxon>Eukaryota</taxon>
        <taxon>Metazoa</taxon>
        <taxon>Chordata</taxon>
        <taxon>Cephalochordata</taxon>
        <taxon>Leptocardii</taxon>
        <taxon>Amphioxiformes</taxon>
        <taxon>Branchiostomatidae</taxon>
        <taxon>Branchiostoma</taxon>
    </lineage>
</organism>